<dbReference type="GO" id="GO:0009103">
    <property type="term" value="P:lipopolysaccharide biosynthetic process"/>
    <property type="evidence" value="ECO:0007669"/>
    <property type="project" value="UniProtKB-KW"/>
</dbReference>
<evidence type="ECO:0000256" key="4">
    <source>
        <dbReference type="ARBA" id="ARBA00022692"/>
    </source>
</evidence>
<evidence type="ECO:0000259" key="9">
    <source>
        <dbReference type="Pfam" id="PF00535"/>
    </source>
</evidence>
<name>A0A2S7INY8_9BACT</name>
<protein>
    <submittedName>
        <fullName evidence="10">Glycosyltransferase</fullName>
    </submittedName>
</protein>
<evidence type="ECO:0000256" key="3">
    <source>
        <dbReference type="ARBA" id="ARBA00022679"/>
    </source>
</evidence>
<sequence length="321" mass="36080">MQTAPLLSLVITLLNEEDNIQPLLQRVREAMQGLDYELILVDDGSTDATIPRIKQYADDRVRLVVLNRNYGQTTAMSAGIAEAKAPYIVTLDGDLQNDPADIPIMLEKLQREGWDVVAGVRAKRQDGMLLRKVPSKIANAMIRKMTGVYLHDYGCTLKIFRRQIAQHLGLYGELHRFIPVLAAMQGAKMTEMPVRHHARQFGKSKYGLGRTFKVMSDLLLMVFFQKYFRRPMHLFGPIGILTFLFGALISLYLLGVKLTGEDIGTRPLLTVAVVTLLAGLQIITFGFMAEIMMRTYYESGTKSTYLVRELYSASSPVSTLE</sequence>
<feature type="domain" description="Glycosyltransferase 2-like" evidence="9">
    <location>
        <begin position="8"/>
        <end position="168"/>
    </location>
</feature>
<gene>
    <name evidence="10" type="ORF">C5O19_07280</name>
</gene>
<keyword evidence="11" id="KW-1185">Reference proteome</keyword>
<dbReference type="SUPFAM" id="SSF53448">
    <property type="entry name" value="Nucleotide-diphospho-sugar transferases"/>
    <property type="match status" value="1"/>
</dbReference>
<dbReference type="GO" id="GO:0016757">
    <property type="term" value="F:glycosyltransferase activity"/>
    <property type="evidence" value="ECO:0007669"/>
    <property type="project" value="UniProtKB-KW"/>
</dbReference>
<dbReference type="RefSeq" id="WP_104710944.1">
    <property type="nucleotide sequence ID" value="NZ_PTRA01000001.1"/>
</dbReference>
<evidence type="ECO:0000256" key="7">
    <source>
        <dbReference type="ARBA" id="ARBA00023136"/>
    </source>
</evidence>
<dbReference type="PANTHER" id="PTHR48090:SF3">
    <property type="entry name" value="UNDECAPRENYL-PHOSPHATE 4-DEOXY-4-FORMAMIDO-L-ARABINOSE TRANSFERASE"/>
    <property type="match status" value="1"/>
</dbReference>
<evidence type="ECO:0000256" key="1">
    <source>
        <dbReference type="ARBA" id="ARBA00022475"/>
    </source>
</evidence>
<dbReference type="AlphaFoldDB" id="A0A2S7INY8"/>
<keyword evidence="3 10" id="KW-0808">Transferase</keyword>
<dbReference type="Pfam" id="PF00535">
    <property type="entry name" value="Glycos_transf_2"/>
    <property type="match status" value="1"/>
</dbReference>
<dbReference type="OrthoDB" id="9807778at2"/>
<accession>A0A2S7INY8</accession>
<dbReference type="InterPro" id="IPR050256">
    <property type="entry name" value="Glycosyltransferase_2"/>
</dbReference>
<dbReference type="PANTHER" id="PTHR48090">
    <property type="entry name" value="UNDECAPRENYL-PHOSPHATE 4-DEOXY-4-FORMAMIDO-L-ARABINOSE TRANSFERASE-RELATED"/>
    <property type="match status" value="1"/>
</dbReference>
<evidence type="ECO:0000256" key="5">
    <source>
        <dbReference type="ARBA" id="ARBA00022985"/>
    </source>
</evidence>
<dbReference type="InterPro" id="IPR029044">
    <property type="entry name" value="Nucleotide-diphossugar_trans"/>
</dbReference>
<feature type="transmembrane region" description="Helical" evidence="8">
    <location>
        <begin position="234"/>
        <end position="255"/>
    </location>
</feature>
<dbReference type="CDD" id="cd04187">
    <property type="entry name" value="DPM1_like_bac"/>
    <property type="match status" value="1"/>
</dbReference>
<keyword evidence="4 8" id="KW-0812">Transmembrane</keyword>
<dbReference type="EMBL" id="PTRA01000001">
    <property type="protein sequence ID" value="PQA59444.1"/>
    <property type="molecule type" value="Genomic_DNA"/>
</dbReference>
<evidence type="ECO:0000313" key="10">
    <source>
        <dbReference type="EMBL" id="PQA59444.1"/>
    </source>
</evidence>
<keyword evidence="5" id="KW-0448">Lipopolysaccharide biosynthesis</keyword>
<keyword evidence="6 8" id="KW-1133">Transmembrane helix</keyword>
<feature type="transmembrane region" description="Helical" evidence="8">
    <location>
        <begin position="267"/>
        <end position="289"/>
    </location>
</feature>
<proteinExistence type="predicted"/>
<dbReference type="GO" id="GO:0005886">
    <property type="term" value="C:plasma membrane"/>
    <property type="evidence" value="ECO:0007669"/>
    <property type="project" value="TreeGrafter"/>
</dbReference>
<evidence type="ECO:0000256" key="8">
    <source>
        <dbReference type="SAM" id="Phobius"/>
    </source>
</evidence>
<evidence type="ECO:0000256" key="2">
    <source>
        <dbReference type="ARBA" id="ARBA00022676"/>
    </source>
</evidence>
<organism evidence="10 11">
    <name type="scientific">Siphonobacter curvatus</name>
    <dbReference type="NCBI Taxonomy" id="2094562"/>
    <lineage>
        <taxon>Bacteria</taxon>
        <taxon>Pseudomonadati</taxon>
        <taxon>Bacteroidota</taxon>
        <taxon>Cytophagia</taxon>
        <taxon>Cytophagales</taxon>
        <taxon>Cytophagaceae</taxon>
        <taxon>Siphonobacter</taxon>
    </lineage>
</organism>
<keyword evidence="2" id="KW-0328">Glycosyltransferase</keyword>
<reference evidence="11" key="1">
    <citation type="submission" date="2018-02" db="EMBL/GenBank/DDBJ databases">
        <title>Genome sequencing of Solimonas sp. HR-BB.</title>
        <authorList>
            <person name="Lee Y."/>
            <person name="Jeon C.O."/>
        </authorList>
    </citation>
    <scope>NUCLEOTIDE SEQUENCE [LARGE SCALE GENOMIC DNA]</scope>
    <source>
        <strain evidence="11">HR-U</strain>
    </source>
</reference>
<evidence type="ECO:0000313" key="11">
    <source>
        <dbReference type="Proteomes" id="UP000239590"/>
    </source>
</evidence>
<evidence type="ECO:0000256" key="6">
    <source>
        <dbReference type="ARBA" id="ARBA00022989"/>
    </source>
</evidence>
<dbReference type="InterPro" id="IPR001173">
    <property type="entry name" value="Glyco_trans_2-like"/>
</dbReference>
<comment type="caution">
    <text evidence="10">The sequence shown here is derived from an EMBL/GenBank/DDBJ whole genome shotgun (WGS) entry which is preliminary data.</text>
</comment>
<dbReference type="Proteomes" id="UP000239590">
    <property type="component" value="Unassembled WGS sequence"/>
</dbReference>
<dbReference type="Gene3D" id="3.90.550.10">
    <property type="entry name" value="Spore Coat Polysaccharide Biosynthesis Protein SpsA, Chain A"/>
    <property type="match status" value="1"/>
</dbReference>
<keyword evidence="7 8" id="KW-0472">Membrane</keyword>
<keyword evidence="1" id="KW-1003">Cell membrane</keyword>